<organism evidence="1 2">
    <name type="scientific">Tanacetum coccineum</name>
    <dbReference type="NCBI Taxonomy" id="301880"/>
    <lineage>
        <taxon>Eukaryota</taxon>
        <taxon>Viridiplantae</taxon>
        <taxon>Streptophyta</taxon>
        <taxon>Embryophyta</taxon>
        <taxon>Tracheophyta</taxon>
        <taxon>Spermatophyta</taxon>
        <taxon>Magnoliopsida</taxon>
        <taxon>eudicotyledons</taxon>
        <taxon>Gunneridae</taxon>
        <taxon>Pentapetalae</taxon>
        <taxon>asterids</taxon>
        <taxon>campanulids</taxon>
        <taxon>Asterales</taxon>
        <taxon>Asteraceae</taxon>
        <taxon>Asteroideae</taxon>
        <taxon>Anthemideae</taxon>
        <taxon>Anthemidinae</taxon>
        <taxon>Tanacetum</taxon>
    </lineage>
</organism>
<reference evidence="1" key="1">
    <citation type="journal article" date="2022" name="Int. J. Mol. Sci.">
        <title>Draft Genome of Tanacetum Coccineum: Genomic Comparison of Closely Related Tanacetum-Family Plants.</title>
        <authorList>
            <person name="Yamashiro T."/>
            <person name="Shiraishi A."/>
            <person name="Nakayama K."/>
            <person name="Satake H."/>
        </authorList>
    </citation>
    <scope>NUCLEOTIDE SEQUENCE</scope>
</reference>
<evidence type="ECO:0000313" key="1">
    <source>
        <dbReference type="EMBL" id="GJT99072.1"/>
    </source>
</evidence>
<name>A0ABQ5IHY3_9ASTR</name>
<reference evidence="1" key="2">
    <citation type="submission" date="2022-01" db="EMBL/GenBank/DDBJ databases">
        <authorList>
            <person name="Yamashiro T."/>
            <person name="Shiraishi A."/>
            <person name="Satake H."/>
            <person name="Nakayama K."/>
        </authorList>
    </citation>
    <scope>NUCLEOTIDE SEQUENCE</scope>
</reference>
<dbReference type="EMBL" id="BQNB010020734">
    <property type="protein sequence ID" value="GJT99072.1"/>
    <property type="molecule type" value="Genomic_DNA"/>
</dbReference>
<protein>
    <submittedName>
        <fullName evidence="1">Uncharacterized protein</fullName>
    </submittedName>
</protein>
<proteinExistence type="predicted"/>
<accession>A0ABQ5IHY3</accession>
<gene>
    <name evidence="1" type="ORF">Tco_1094590</name>
</gene>
<sequence>MDDVQETAKVDDDQEAAKIQELMEIIPDKEEVAIDAIPLVVKPPSIMYLVFNHMIKSFDREDLETLWKLIKAMHGSIRPEEGYERVLWGDLKIYKLVEKKYYLTPATITDMLIKKIQCDHFSEMAYQLLKLLTKQLKNP</sequence>
<keyword evidence="2" id="KW-1185">Reference proteome</keyword>
<comment type="caution">
    <text evidence="1">The sequence shown here is derived from an EMBL/GenBank/DDBJ whole genome shotgun (WGS) entry which is preliminary data.</text>
</comment>
<dbReference type="Proteomes" id="UP001151760">
    <property type="component" value="Unassembled WGS sequence"/>
</dbReference>
<evidence type="ECO:0000313" key="2">
    <source>
        <dbReference type="Proteomes" id="UP001151760"/>
    </source>
</evidence>